<reference evidence="1 2" key="1">
    <citation type="journal article" date="2011" name="PLoS ONE">
        <title>Haloquadratum walsbyi: limited diversity in a global pond.</title>
        <authorList>
            <person name="Dyall-Smith M."/>
            <person name="Pfeiffer F."/>
            <person name="Klee K."/>
            <person name="Palm P."/>
            <person name="Gross K."/>
            <person name="Schuster S.C."/>
            <person name="Rampp M."/>
            <person name="Oesterhelt D."/>
        </authorList>
    </citation>
    <scope>NUCLEOTIDE SEQUENCE [LARGE SCALE GENOMIC DNA]</scope>
    <source>
        <strain evidence="2">DSM 16854 / JCM 12705 / C23</strain>
    </source>
</reference>
<dbReference type="KEGG" id="hwc:Hqrw_2648"/>
<accession>G0LL41</accession>
<evidence type="ECO:0008006" key="3">
    <source>
        <dbReference type="Google" id="ProtNLM"/>
    </source>
</evidence>
<dbReference type="GeneID" id="55371953"/>
<dbReference type="Proteomes" id="UP000007954">
    <property type="component" value="Chromosome"/>
</dbReference>
<evidence type="ECO:0000313" key="2">
    <source>
        <dbReference type="Proteomes" id="UP000007954"/>
    </source>
</evidence>
<name>G0LL41_HALWC</name>
<dbReference type="OrthoDB" id="311078at2157"/>
<gene>
    <name evidence="1" type="ordered locus">Hqrw_2648</name>
</gene>
<dbReference type="AlphaFoldDB" id="G0LL41"/>
<dbReference type="HOGENOM" id="CLU_3163018_0_0_2"/>
<sequence length="47" mass="4908">MLDAEFEACVECGNLHMEGGSAPNDVDECAVCGGHVSEIEIDDLIGL</sequence>
<dbReference type="EMBL" id="FR746099">
    <property type="protein sequence ID" value="CCC40481.1"/>
    <property type="molecule type" value="Genomic_DNA"/>
</dbReference>
<protein>
    <recommendedName>
        <fullName evidence="3">Small CPxCG-related zinc finger protein</fullName>
    </recommendedName>
</protein>
<dbReference type="RefSeq" id="WP_011571630.1">
    <property type="nucleotide sequence ID" value="NC_017459.1"/>
</dbReference>
<evidence type="ECO:0000313" key="1">
    <source>
        <dbReference type="EMBL" id="CCC40481.1"/>
    </source>
</evidence>
<proteinExistence type="predicted"/>
<organism evidence="1 2">
    <name type="scientific">Haloquadratum walsbyi (strain DSM 16854 / JCM 12705 / C23)</name>
    <dbReference type="NCBI Taxonomy" id="768065"/>
    <lineage>
        <taxon>Archaea</taxon>
        <taxon>Methanobacteriati</taxon>
        <taxon>Methanobacteriota</taxon>
        <taxon>Stenosarchaea group</taxon>
        <taxon>Halobacteria</taxon>
        <taxon>Halobacteriales</taxon>
        <taxon>Haloferacaceae</taxon>
        <taxon>Haloquadratum</taxon>
    </lineage>
</organism>